<organism evidence="2">
    <name type="scientific">Calameuta filiformis</name>
    <dbReference type="NCBI Taxonomy" id="222804"/>
    <lineage>
        <taxon>Eukaryota</taxon>
        <taxon>Metazoa</taxon>
        <taxon>Ecdysozoa</taxon>
        <taxon>Arthropoda</taxon>
        <taxon>Hexapoda</taxon>
        <taxon>Insecta</taxon>
        <taxon>Pterygota</taxon>
        <taxon>Neoptera</taxon>
        <taxon>Endopterygota</taxon>
        <taxon>Hymenoptera</taxon>
        <taxon>Cephoidea</taxon>
        <taxon>Cephidae</taxon>
        <taxon>Calameuta</taxon>
    </lineage>
</organism>
<dbReference type="AlphaFoldDB" id="A0A0S1S668"/>
<feature type="transmembrane region" description="Helical" evidence="1">
    <location>
        <begin position="64"/>
        <end position="86"/>
    </location>
</feature>
<name>A0A0S1S668_9HYME</name>
<reference evidence="2" key="1">
    <citation type="journal article" date="2016" name="Gene">
        <title>The complete mitogenomes of Calameuta filiformis (Eversmann, 1847) and Calameuta idolon (Rossi, 1794) (Hymenoptera: Cephidae): The remarkable features of the elongated A+T rich region in Cephini.</title>
        <authorList>
            <person name="Mahir Korkmaz E."/>
            <person name="Budak M."/>
            <person name="Ordek M.N."/>
            <person name="Basibuyuk H.H."/>
        </authorList>
    </citation>
    <scope>NUCLEOTIDE SEQUENCE</scope>
</reference>
<keyword evidence="1" id="KW-0472">Membrane</keyword>
<keyword evidence="1" id="KW-1133">Transmembrane helix</keyword>
<keyword evidence="1" id="KW-0812">Transmembrane</keyword>
<feature type="transmembrane region" description="Helical" evidence="1">
    <location>
        <begin position="98"/>
        <end position="121"/>
    </location>
</feature>
<evidence type="ECO:0000256" key="1">
    <source>
        <dbReference type="SAM" id="Phobius"/>
    </source>
</evidence>
<accession>A0A0S1S668</accession>
<dbReference type="EMBL" id="KT260167">
    <property type="protein sequence ID" value="ALM04138.1"/>
    <property type="molecule type" value="Genomic_DNA"/>
</dbReference>
<evidence type="ECO:0000313" key="2">
    <source>
        <dbReference type="EMBL" id="ALM04138.1"/>
    </source>
</evidence>
<feature type="transmembrane region" description="Helical" evidence="1">
    <location>
        <begin position="162"/>
        <end position="182"/>
    </location>
</feature>
<dbReference type="CTD" id="4541"/>
<proteinExistence type="predicted"/>
<sequence length="192" mass="22890">MLMNFNLMMYMETLSYISLVYISITLITMTLLFKNTHPVELMVYLIMFSIIMCLKTSLLNKNFWFSYLLFLTMIGGILILFLYFVSTASNEMNNTFKMNLGLFMSTFIAIFIILVTIMYMYDSFSIMLIEDMLNQNLMFSSPNWSNYNEFKMTQMFNINYKITLMIMLYLLFTLFSVMKMCMKMYGPLRQFS</sequence>
<geneLocation type="mitochondrion" evidence="2"/>
<protein>
    <submittedName>
        <fullName evidence="2">NADH dehydrogenase subunit 6</fullName>
    </submittedName>
</protein>
<gene>
    <name evidence="2" type="primary">ND6</name>
</gene>
<feature type="transmembrane region" description="Helical" evidence="1">
    <location>
        <begin position="41"/>
        <end position="58"/>
    </location>
</feature>
<dbReference type="GeneID" id="26220045"/>
<dbReference type="RefSeq" id="YP_009180582.1">
    <property type="nucleotide sequence ID" value="NC_028445.1"/>
</dbReference>
<keyword evidence="2" id="KW-0496">Mitochondrion</keyword>
<feature type="transmembrane region" description="Helical" evidence="1">
    <location>
        <begin position="13"/>
        <end position="34"/>
    </location>
</feature>